<evidence type="ECO:0000259" key="6">
    <source>
        <dbReference type="Pfam" id="PF08573"/>
    </source>
</evidence>
<dbReference type="InterPro" id="IPR013882">
    <property type="entry name" value="Ctp1_C"/>
</dbReference>
<evidence type="ECO:0000256" key="4">
    <source>
        <dbReference type="SAM" id="Coils"/>
    </source>
</evidence>
<sequence>MNGVSKDLAAILQQVQTLEAEKARLIQENNKLREDVSTRNHLIHALVGKYYKLQQSLGVSTQNQSEAHKTATTLDEARESISQESLPSPSLIHNVSSVNDDRTQSHTLSPDLNSIPSPSLNFTSPSIPVGPPPLPTSILQNDQLPNFPPGQAPHTQDSFLPVDVLSPKKIKQETQQKRFVATERRKNEREMMKGTICEKCGTFSDLCGHLGVHHHHMDYSRHRHQHTPPHTPEAYWDISLGDSAELPDSDDERGEKREKEE</sequence>
<reference evidence="7 8" key="1">
    <citation type="journal article" date="2022" name="bioRxiv">
        <title>Genomics of Preaxostyla Flagellates Illuminates Evolutionary Transitions and the Path Towards Mitochondrial Loss.</title>
        <authorList>
            <person name="Novak L.V.F."/>
            <person name="Treitli S.C."/>
            <person name="Pyrih J."/>
            <person name="Halakuc P."/>
            <person name="Pipaliya S.V."/>
            <person name="Vacek V."/>
            <person name="Brzon O."/>
            <person name="Soukal P."/>
            <person name="Eme L."/>
            <person name="Dacks J.B."/>
            <person name="Karnkowska A."/>
            <person name="Elias M."/>
            <person name="Hampl V."/>
        </authorList>
    </citation>
    <scope>NUCLEOTIDE SEQUENCE [LARGE SCALE GENOMIC DNA]</scope>
    <source>
        <strain evidence="7">NAU3</strain>
        <tissue evidence="7">Gut</tissue>
    </source>
</reference>
<feature type="coiled-coil region" evidence="4">
    <location>
        <begin position="1"/>
        <end position="35"/>
    </location>
</feature>
<evidence type="ECO:0000313" key="7">
    <source>
        <dbReference type="EMBL" id="KAK2962650.1"/>
    </source>
</evidence>
<evidence type="ECO:0000256" key="5">
    <source>
        <dbReference type="SAM" id="MobiDB-lite"/>
    </source>
</evidence>
<accession>A0ABQ9YFW7</accession>
<protein>
    <recommendedName>
        <fullName evidence="6">DNA endonuclease activator Ctp1 C-terminal domain-containing protein</fullName>
    </recommendedName>
</protein>
<evidence type="ECO:0000313" key="8">
    <source>
        <dbReference type="Proteomes" id="UP001281761"/>
    </source>
</evidence>
<evidence type="ECO:0000256" key="2">
    <source>
        <dbReference type="ARBA" id="ARBA00022763"/>
    </source>
</evidence>
<name>A0ABQ9YFW7_9EUKA</name>
<comment type="subcellular location">
    <subcellularLocation>
        <location evidence="1">Nucleus</location>
    </subcellularLocation>
</comment>
<evidence type="ECO:0000256" key="1">
    <source>
        <dbReference type="ARBA" id="ARBA00004123"/>
    </source>
</evidence>
<dbReference type="Pfam" id="PF08573">
    <property type="entry name" value="SAE2"/>
    <property type="match status" value="1"/>
</dbReference>
<keyword evidence="4" id="KW-0175">Coiled coil</keyword>
<dbReference type="EMBL" id="JARBJD010000010">
    <property type="protein sequence ID" value="KAK2962650.1"/>
    <property type="molecule type" value="Genomic_DNA"/>
</dbReference>
<dbReference type="Proteomes" id="UP001281761">
    <property type="component" value="Unassembled WGS sequence"/>
</dbReference>
<keyword evidence="8" id="KW-1185">Reference proteome</keyword>
<feature type="compositionally biased region" description="Polar residues" evidence="5">
    <location>
        <begin position="105"/>
        <end position="117"/>
    </location>
</feature>
<proteinExistence type="predicted"/>
<feature type="region of interest" description="Disordered" evidence="5">
    <location>
        <begin position="76"/>
        <end position="117"/>
    </location>
</feature>
<feature type="region of interest" description="Disordered" evidence="5">
    <location>
        <begin position="221"/>
        <end position="261"/>
    </location>
</feature>
<organism evidence="7 8">
    <name type="scientific">Blattamonas nauphoetae</name>
    <dbReference type="NCBI Taxonomy" id="2049346"/>
    <lineage>
        <taxon>Eukaryota</taxon>
        <taxon>Metamonada</taxon>
        <taxon>Preaxostyla</taxon>
        <taxon>Oxymonadida</taxon>
        <taxon>Blattamonas</taxon>
    </lineage>
</organism>
<keyword evidence="3" id="KW-0539">Nucleus</keyword>
<comment type="caution">
    <text evidence="7">The sequence shown here is derived from an EMBL/GenBank/DDBJ whole genome shotgun (WGS) entry which is preliminary data.</text>
</comment>
<gene>
    <name evidence="7" type="ORF">BLNAU_2483</name>
</gene>
<feature type="domain" description="DNA endonuclease activator Ctp1 C-terminal" evidence="6">
    <location>
        <begin position="213"/>
        <end position="243"/>
    </location>
</feature>
<evidence type="ECO:0000256" key="3">
    <source>
        <dbReference type="ARBA" id="ARBA00023242"/>
    </source>
</evidence>
<keyword evidence="2" id="KW-0227">DNA damage</keyword>
<feature type="compositionally biased region" description="Polar residues" evidence="5">
    <location>
        <begin position="82"/>
        <end position="98"/>
    </location>
</feature>